<dbReference type="Proteomes" id="UP001054252">
    <property type="component" value="Unassembled WGS sequence"/>
</dbReference>
<protein>
    <submittedName>
        <fullName evidence="1">Uncharacterized protein</fullName>
    </submittedName>
</protein>
<gene>
    <name evidence="1" type="ORF">SLEP1_g22491</name>
</gene>
<reference evidence="1 2" key="1">
    <citation type="journal article" date="2021" name="Commun. Biol.">
        <title>The genome of Shorea leprosula (Dipterocarpaceae) highlights the ecological relevance of drought in aseasonal tropical rainforests.</title>
        <authorList>
            <person name="Ng K.K.S."/>
            <person name="Kobayashi M.J."/>
            <person name="Fawcett J.A."/>
            <person name="Hatakeyama M."/>
            <person name="Paape T."/>
            <person name="Ng C.H."/>
            <person name="Ang C.C."/>
            <person name="Tnah L.H."/>
            <person name="Lee C.T."/>
            <person name="Nishiyama T."/>
            <person name="Sese J."/>
            <person name="O'Brien M.J."/>
            <person name="Copetti D."/>
            <person name="Mohd Noor M.I."/>
            <person name="Ong R.C."/>
            <person name="Putra M."/>
            <person name="Sireger I.Z."/>
            <person name="Indrioko S."/>
            <person name="Kosugi Y."/>
            <person name="Izuno A."/>
            <person name="Isagi Y."/>
            <person name="Lee S.L."/>
            <person name="Shimizu K.K."/>
        </authorList>
    </citation>
    <scope>NUCLEOTIDE SEQUENCE [LARGE SCALE GENOMIC DNA]</scope>
    <source>
        <strain evidence="1">214</strain>
    </source>
</reference>
<evidence type="ECO:0000313" key="2">
    <source>
        <dbReference type="Proteomes" id="UP001054252"/>
    </source>
</evidence>
<organism evidence="1 2">
    <name type="scientific">Rubroshorea leprosula</name>
    <dbReference type="NCBI Taxonomy" id="152421"/>
    <lineage>
        <taxon>Eukaryota</taxon>
        <taxon>Viridiplantae</taxon>
        <taxon>Streptophyta</taxon>
        <taxon>Embryophyta</taxon>
        <taxon>Tracheophyta</taxon>
        <taxon>Spermatophyta</taxon>
        <taxon>Magnoliopsida</taxon>
        <taxon>eudicotyledons</taxon>
        <taxon>Gunneridae</taxon>
        <taxon>Pentapetalae</taxon>
        <taxon>rosids</taxon>
        <taxon>malvids</taxon>
        <taxon>Malvales</taxon>
        <taxon>Dipterocarpaceae</taxon>
        <taxon>Rubroshorea</taxon>
    </lineage>
</organism>
<accession>A0AAV5JFH1</accession>
<proteinExistence type="predicted"/>
<dbReference type="AlphaFoldDB" id="A0AAV5JFH1"/>
<comment type="caution">
    <text evidence="1">The sequence shown here is derived from an EMBL/GenBank/DDBJ whole genome shotgun (WGS) entry which is preliminary data.</text>
</comment>
<sequence length="41" mass="5013">MQERKAEMSMYFYCLNRLGKVNINYLKMNLQLRIEIELLTT</sequence>
<evidence type="ECO:0000313" key="1">
    <source>
        <dbReference type="EMBL" id="GKV11221.1"/>
    </source>
</evidence>
<keyword evidence="2" id="KW-1185">Reference proteome</keyword>
<dbReference type="EMBL" id="BPVZ01000033">
    <property type="protein sequence ID" value="GKV11221.1"/>
    <property type="molecule type" value="Genomic_DNA"/>
</dbReference>
<name>A0AAV5JFH1_9ROSI</name>